<feature type="domain" description="Tyr recombinase" evidence="5">
    <location>
        <begin position="219"/>
        <end position="394"/>
    </location>
</feature>
<sequence>MYNTYSVIFFPKNSNGNKQGLVPIYLRITVNGRRCELSIKRKIPLKSWNPKTGSMRGKSGDAGEFNRYLNSIRNRIDRIYEDLVKEKADFTVETMRDIYTGKNKDRKMLLEIFQEHNDQVENLIGKDFAYGTFERYRTAKKHVEEYILKEYRLKDIPVKNVDHSFITGFEYFLKTKRKCSHNTAVKYITNFKKIIRIAIANNWINRDPFLHWKAKLKIVDREFLSEDEIQKLIQKEFQTDRLDLVKDIFLFSCFTGLAYADVKKLSENNLVIGIDGNKWIKVNRTKTDSRTNIPLLPTALEIIKKYSDRPDASAKLLPILTNQKMNAYLKEIGDICKIQKNLTFHLARHTFATTITLSNGVPIESVSKMLGHKNLKTTQHYAKILDQKVSQDMLALRRRMSKNVEFNPSTSAKKTDELGETMKSN</sequence>
<dbReference type="InterPro" id="IPR013762">
    <property type="entry name" value="Integrase-like_cat_sf"/>
</dbReference>
<organism evidence="6 7">
    <name type="scientific">Christiangramia fulva</name>
    <dbReference type="NCBI Taxonomy" id="2126553"/>
    <lineage>
        <taxon>Bacteria</taxon>
        <taxon>Pseudomonadati</taxon>
        <taxon>Bacteroidota</taxon>
        <taxon>Flavobacteriia</taxon>
        <taxon>Flavobacteriales</taxon>
        <taxon>Flavobacteriaceae</taxon>
        <taxon>Christiangramia</taxon>
    </lineage>
</organism>
<evidence type="ECO:0000256" key="2">
    <source>
        <dbReference type="ARBA" id="ARBA00023125"/>
    </source>
</evidence>
<dbReference type="RefSeq" id="WP_107013977.1">
    <property type="nucleotide sequence ID" value="NZ_CP028136.1"/>
</dbReference>
<gene>
    <name evidence="6" type="ORF">C7S20_19230</name>
</gene>
<name>A0A2R3ZAD0_9FLAO</name>
<protein>
    <submittedName>
        <fullName evidence="6">Recombinase</fullName>
    </submittedName>
</protein>
<evidence type="ECO:0000313" key="7">
    <source>
        <dbReference type="Proteomes" id="UP000241507"/>
    </source>
</evidence>
<dbReference type="InterPro" id="IPR050090">
    <property type="entry name" value="Tyrosine_recombinase_XerCD"/>
</dbReference>
<keyword evidence="2" id="KW-0238">DNA-binding</keyword>
<dbReference type="PANTHER" id="PTHR30349:SF64">
    <property type="entry name" value="PROPHAGE INTEGRASE INTD-RELATED"/>
    <property type="match status" value="1"/>
</dbReference>
<dbReference type="InterPro" id="IPR002104">
    <property type="entry name" value="Integrase_catalytic"/>
</dbReference>
<evidence type="ECO:0000259" key="5">
    <source>
        <dbReference type="PROSITE" id="PS51898"/>
    </source>
</evidence>
<reference evidence="7" key="1">
    <citation type="submission" date="2018-03" db="EMBL/GenBank/DDBJ databases">
        <title>Gramella fulva sp. nov., isolated from a dry surface of tidal flat.</title>
        <authorList>
            <person name="Hwang S.H."/>
            <person name="Hwang W.M."/>
            <person name="Kang K."/>
            <person name="Ahn T.-Y."/>
        </authorList>
    </citation>
    <scope>NUCLEOTIDE SEQUENCE [LARGE SCALE GENOMIC DNA]</scope>
    <source>
        <strain evidence="7">SH35</strain>
    </source>
</reference>
<accession>A0A2R3ZAD0</accession>
<dbReference type="SUPFAM" id="SSF56349">
    <property type="entry name" value="DNA breaking-rejoining enzymes"/>
    <property type="match status" value="1"/>
</dbReference>
<dbReference type="Gene3D" id="1.10.150.130">
    <property type="match status" value="1"/>
</dbReference>
<dbReference type="EMBL" id="CP028136">
    <property type="protein sequence ID" value="AVR47211.1"/>
    <property type="molecule type" value="Genomic_DNA"/>
</dbReference>
<dbReference type="InterPro" id="IPR035386">
    <property type="entry name" value="Arm-DNA-bind_5"/>
</dbReference>
<dbReference type="AlphaFoldDB" id="A0A2R3ZAD0"/>
<dbReference type="Pfam" id="PF17293">
    <property type="entry name" value="Arm-DNA-bind_5"/>
    <property type="match status" value="1"/>
</dbReference>
<comment type="similarity">
    <text evidence="1">Belongs to the 'phage' integrase family.</text>
</comment>
<evidence type="ECO:0000256" key="3">
    <source>
        <dbReference type="ARBA" id="ARBA00023172"/>
    </source>
</evidence>
<dbReference type="InterPro" id="IPR011010">
    <property type="entry name" value="DNA_brk_join_enz"/>
</dbReference>
<dbReference type="KEGG" id="grs:C7S20_19230"/>
<dbReference type="OrthoDB" id="892893at2"/>
<dbReference type="InterPro" id="IPR025269">
    <property type="entry name" value="SAM-like_dom"/>
</dbReference>
<dbReference type="Pfam" id="PF13102">
    <property type="entry name" value="Phage_int_SAM_5"/>
    <property type="match status" value="1"/>
</dbReference>
<proteinExistence type="inferred from homology"/>
<feature type="region of interest" description="Disordered" evidence="4">
    <location>
        <begin position="404"/>
        <end position="425"/>
    </location>
</feature>
<evidence type="ECO:0000256" key="4">
    <source>
        <dbReference type="SAM" id="MobiDB-lite"/>
    </source>
</evidence>
<evidence type="ECO:0000313" key="6">
    <source>
        <dbReference type="EMBL" id="AVR47211.1"/>
    </source>
</evidence>
<dbReference type="InterPro" id="IPR010998">
    <property type="entry name" value="Integrase_recombinase_N"/>
</dbReference>
<dbReference type="Pfam" id="PF00589">
    <property type="entry name" value="Phage_integrase"/>
    <property type="match status" value="1"/>
</dbReference>
<dbReference type="GO" id="GO:0015074">
    <property type="term" value="P:DNA integration"/>
    <property type="evidence" value="ECO:0007669"/>
    <property type="project" value="InterPro"/>
</dbReference>
<dbReference type="Proteomes" id="UP000241507">
    <property type="component" value="Chromosome"/>
</dbReference>
<evidence type="ECO:0000256" key="1">
    <source>
        <dbReference type="ARBA" id="ARBA00008857"/>
    </source>
</evidence>
<dbReference type="PANTHER" id="PTHR30349">
    <property type="entry name" value="PHAGE INTEGRASE-RELATED"/>
    <property type="match status" value="1"/>
</dbReference>
<dbReference type="Gene3D" id="1.10.443.10">
    <property type="entry name" value="Intergrase catalytic core"/>
    <property type="match status" value="1"/>
</dbReference>
<dbReference type="CDD" id="cd01185">
    <property type="entry name" value="INTN1_C_like"/>
    <property type="match status" value="1"/>
</dbReference>
<keyword evidence="7" id="KW-1185">Reference proteome</keyword>
<dbReference type="GO" id="GO:0003677">
    <property type="term" value="F:DNA binding"/>
    <property type="evidence" value="ECO:0007669"/>
    <property type="project" value="UniProtKB-KW"/>
</dbReference>
<dbReference type="PROSITE" id="PS51898">
    <property type="entry name" value="TYR_RECOMBINASE"/>
    <property type="match status" value="1"/>
</dbReference>
<keyword evidence="3" id="KW-0233">DNA recombination</keyword>
<dbReference type="GO" id="GO:0006310">
    <property type="term" value="P:DNA recombination"/>
    <property type="evidence" value="ECO:0007669"/>
    <property type="project" value="UniProtKB-KW"/>
</dbReference>